<dbReference type="Pfam" id="PF14223">
    <property type="entry name" value="Retrotran_gag_2"/>
    <property type="match status" value="1"/>
</dbReference>
<evidence type="ECO:0000313" key="1">
    <source>
        <dbReference type="Proteomes" id="UP000694886"/>
    </source>
</evidence>
<accession>A0AB32W907</accession>
<dbReference type="KEGG" id="tcc:108661553"/>
<dbReference type="Gramene" id="Tc04v2_t005020.1">
    <property type="protein sequence ID" value="Tc04v2_p005020.1"/>
    <property type="gene ID" value="Tc04v2_g005020"/>
</dbReference>
<evidence type="ECO:0000313" key="2">
    <source>
        <dbReference type="RefSeq" id="XP_017974472.1"/>
    </source>
</evidence>
<gene>
    <name evidence="2" type="primary">LOC108661553</name>
</gene>
<reference evidence="2" key="2">
    <citation type="submission" date="2025-08" db="UniProtKB">
        <authorList>
            <consortium name="RefSeq"/>
        </authorList>
    </citation>
    <scope>IDENTIFICATION</scope>
</reference>
<dbReference type="RefSeq" id="XP_017974472.1">
    <property type="nucleotide sequence ID" value="XM_018118983.1"/>
</dbReference>
<sequence>MASASYKASAPLVFNGENYPIWVVKMKAYLHAFDLWDVIEVGEKLPILSQANPTIAQLKQHSEDVAKRFKVLSCIHSTISDSIFTRIMACESPKEAWDKLKEDFQGSDRMWQIQILNLLKEFDILKMREDESIKKYSDKILKLVNQLRLTREDLLEKRIVNKVFVSLLEKFEAKISSLEYFKDLSKTTITELVNALQA</sequence>
<protein>
    <submittedName>
        <fullName evidence="2">Uncharacterized protein LOC108661553</fullName>
    </submittedName>
</protein>
<proteinExistence type="predicted"/>
<dbReference type="AlphaFoldDB" id="A0AB32W907"/>
<name>A0AB32W907_THECC</name>
<dbReference type="PANTHER" id="PTHR35317">
    <property type="entry name" value="OS04G0629600 PROTEIN"/>
    <property type="match status" value="1"/>
</dbReference>
<organism evidence="1 2">
    <name type="scientific">Theobroma cacao</name>
    <name type="common">Cacao</name>
    <name type="synonym">Cocoa</name>
    <dbReference type="NCBI Taxonomy" id="3641"/>
    <lineage>
        <taxon>Eukaryota</taxon>
        <taxon>Viridiplantae</taxon>
        <taxon>Streptophyta</taxon>
        <taxon>Embryophyta</taxon>
        <taxon>Tracheophyta</taxon>
        <taxon>Spermatophyta</taxon>
        <taxon>Magnoliopsida</taxon>
        <taxon>eudicotyledons</taxon>
        <taxon>Gunneridae</taxon>
        <taxon>Pentapetalae</taxon>
        <taxon>rosids</taxon>
        <taxon>malvids</taxon>
        <taxon>Malvales</taxon>
        <taxon>Malvaceae</taxon>
        <taxon>Byttnerioideae</taxon>
        <taxon>Theobroma</taxon>
    </lineage>
</organism>
<dbReference type="Proteomes" id="UP000694886">
    <property type="component" value="Chromosome 4"/>
</dbReference>
<reference evidence="1" key="1">
    <citation type="journal article" date="1997" name="Nucleic Acids Res.">
        <title>tRNAscan-SE: a program for improved detection of transfer RNA genes in genomic sequence.</title>
        <authorList>
            <person name="Lowe T.M."/>
            <person name="Eddy S.R."/>
        </authorList>
    </citation>
    <scope>NUCLEOTIDE SEQUENCE [LARGE SCALE GENOMIC DNA]</scope>
    <source>
        <strain evidence="1">r\B97-61/B2</strain>
    </source>
</reference>
<dbReference type="PANTHER" id="PTHR35317:SF31">
    <property type="entry name" value="DUF4219 DOMAIN-CONTAINING PROTEIN"/>
    <property type="match status" value="1"/>
</dbReference>
<dbReference type="GeneID" id="108661553"/>